<keyword evidence="12 22" id="KW-1133">Transmembrane helix</keyword>
<dbReference type="InterPro" id="IPR017441">
    <property type="entry name" value="Protein_kinase_ATP_BS"/>
</dbReference>
<dbReference type="PROSITE" id="PS00107">
    <property type="entry name" value="PROTEIN_KINASE_ATP"/>
    <property type="match status" value="1"/>
</dbReference>
<dbReference type="InterPro" id="IPR000719">
    <property type="entry name" value="Prot_kinase_dom"/>
</dbReference>
<evidence type="ECO:0000256" key="17">
    <source>
        <dbReference type="ARBA" id="ARBA00047899"/>
    </source>
</evidence>
<keyword evidence="10 19" id="KW-0418">Kinase</keyword>
<evidence type="ECO:0000256" key="14">
    <source>
        <dbReference type="ARBA" id="ARBA00023157"/>
    </source>
</evidence>
<comment type="caution">
    <text evidence="27">The sequence shown here is derived from an EMBL/GenBank/DDBJ whole genome shotgun (WGS) entry which is preliminary data.</text>
</comment>
<keyword evidence="2 19" id="KW-0723">Serine/threonine-protein kinase</keyword>
<evidence type="ECO:0000256" key="5">
    <source>
        <dbReference type="ARBA" id="ARBA00022679"/>
    </source>
</evidence>
<dbReference type="PROSITE" id="PS50948">
    <property type="entry name" value="PAN"/>
    <property type="match status" value="1"/>
</dbReference>
<keyword evidence="11 19" id="KW-0067">ATP-binding</keyword>
<organism evidence="27 28">
    <name type="scientific">Turnera subulata</name>
    <dbReference type="NCBI Taxonomy" id="218843"/>
    <lineage>
        <taxon>Eukaryota</taxon>
        <taxon>Viridiplantae</taxon>
        <taxon>Streptophyta</taxon>
        <taxon>Embryophyta</taxon>
        <taxon>Tracheophyta</taxon>
        <taxon>Spermatophyta</taxon>
        <taxon>Magnoliopsida</taxon>
        <taxon>eudicotyledons</taxon>
        <taxon>Gunneridae</taxon>
        <taxon>Pentapetalae</taxon>
        <taxon>rosids</taxon>
        <taxon>fabids</taxon>
        <taxon>Malpighiales</taxon>
        <taxon>Passifloraceae</taxon>
        <taxon>Turnera</taxon>
    </lineage>
</organism>
<evidence type="ECO:0000256" key="9">
    <source>
        <dbReference type="ARBA" id="ARBA00022741"/>
    </source>
</evidence>
<dbReference type="FunFam" id="1.10.510.10:FF:000248">
    <property type="entry name" value="S-receptor-like kinase 5"/>
    <property type="match status" value="1"/>
</dbReference>
<evidence type="ECO:0000256" key="13">
    <source>
        <dbReference type="ARBA" id="ARBA00023136"/>
    </source>
</evidence>
<proteinExistence type="inferred from homology"/>
<comment type="subcellular location">
    <subcellularLocation>
        <location evidence="1">Membrane</location>
        <topology evidence="1">Single-pass type I membrane protein</topology>
    </subcellularLocation>
</comment>
<keyword evidence="5 19" id="KW-0808">Transferase</keyword>
<dbReference type="GO" id="GO:0005524">
    <property type="term" value="F:ATP binding"/>
    <property type="evidence" value="ECO:0007669"/>
    <property type="project" value="UniProtKB-UniRule"/>
</dbReference>
<reference evidence="27" key="1">
    <citation type="submission" date="2022-02" db="EMBL/GenBank/DDBJ databases">
        <authorList>
            <person name="Henning P.M."/>
            <person name="McCubbin A.G."/>
            <person name="Shore J.S."/>
        </authorList>
    </citation>
    <scope>NUCLEOTIDE SEQUENCE</scope>
    <source>
        <strain evidence="27">F60SS</strain>
        <tissue evidence="27">Leaves</tissue>
    </source>
</reference>
<dbReference type="CDD" id="cd00028">
    <property type="entry name" value="B_lectin"/>
    <property type="match status" value="1"/>
</dbReference>
<dbReference type="SMART" id="SM00108">
    <property type="entry name" value="B_lectin"/>
    <property type="match status" value="1"/>
</dbReference>
<keyword evidence="14" id="KW-1015">Disulfide bond</keyword>
<dbReference type="Gene3D" id="3.30.200.20">
    <property type="entry name" value="Phosphorylase Kinase, domain 1"/>
    <property type="match status" value="1"/>
</dbReference>
<dbReference type="GO" id="GO:0030246">
    <property type="term" value="F:carbohydrate binding"/>
    <property type="evidence" value="ECO:0007669"/>
    <property type="project" value="UniProtKB-KW"/>
</dbReference>
<dbReference type="Proteomes" id="UP001141552">
    <property type="component" value="Unassembled WGS sequence"/>
</dbReference>
<dbReference type="Gene3D" id="1.10.510.10">
    <property type="entry name" value="Transferase(Phosphotransferase) domain 1"/>
    <property type="match status" value="1"/>
</dbReference>
<dbReference type="Pfam" id="PF08276">
    <property type="entry name" value="PAN_2"/>
    <property type="match status" value="1"/>
</dbReference>
<feature type="binding site" evidence="20">
    <location>
        <position position="529"/>
    </location>
    <ligand>
        <name>ATP</name>
        <dbReference type="ChEBI" id="CHEBI:30616"/>
    </ligand>
</feature>
<dbReference type="PANTHER" id="PTHR47974:SF20">
    <property type="entry name" value="RECEPTOR-LIKE SERINE_THREONINE-PROTEIN KINASE"/>
    <property type="match status" value="1"/>
</dbReference>
<evidence type="ECO:0000256" key="10">
    <source>
        <dbReference type="ARBA" id="ARBA00022777"/>
    </source>
</evidence>
<feature type="domain" description="Protein kinase" evidence="24">
    <location>
        <begin position="501"/>
        <end position="798"/>
    </location>
</feature>
<evidence type="ECO:0000256" key="16">
    <source>
        <dbReference type="ARBA" id="ARBA00023180"/>
    </source>
</evidence>
<evidence type="ECO:0000256" key="23">
    <source>
        <dbReference type="SAM" id="SignalP"/>
    </source>
</evidence>
<dbReference type="PROSITE" id="PS00108">
    <property type="entry name" value="PROTEIN_KINASE_ST"/>
    <property type="match status" value="1"/>
</dbReference>
<evidence type="ECO:0000259" key="25">
    <source>
        <dbReference type="PROSITE" id="PS50927"/>
    </source>
</evidence>
<evidence type="ECO:0000313" key="28">
    <source>
        <dbReference type="Proteomes" id="UP001141552"/>
    </source>
</evidence>
<evidence type="ECO:0000259" key="24">
    <source>
        <dbReference type="PROSITE" id="PS50011"/>
    </source>
</evidence>
<evidence type="ECO:0000259" key="26">
    <source>
        <dbReference type="PROSITE" id="PS50948"/>
    </source>
</evidence>
<reference evidence="27" key="2">
    <citation type="journal article" date="2023" name="Plants (Basel)">
        <title>Annotation of the Turnera subulata (Passifloraceae) Draft Genome Reveals the S-Locus Evolved after the Divergence of Turneroideae from Passifloroideae in a Stepwise Manner.</title>
        <authorList>
            <person name="Henning P.M."/>
            <person name="Roalson E.H."/>
            <person name="Mir W."/>
            <person name="McCubbin A.G."/>
            <person name="Shore J.S."/>
        </authorList>
    </citation>
    <scope>NUCLEOTIDE SEQUENCE</scope>
    <source>
        <strain evidence="27">F60SS</strain>
    </source>
</reference>
<dbReference type="InterPro" id="IPR001480">
    <property type="entry name" value="Bulb-type_lectin_dom"/>
</dbReference>
<dbReference type="SMART" id="SM00220">
    <property type="entry name" value="S_TKc"/>
    <property type="match status" value="1"/>
</dbReference>
<dbReference type="Pfam" id="PF00954">
    <property type="entry name" value="S_locus_glycop"/>
    <property type="match status" value="1"/>
</dbReference>
<feature type="domain" description="Bulb-type lectin" evidence="25">
    <location>
        <begin position="28"/>
        <end position="158"/>
    </location>
</feature>
<feature type="domain" description="Apple" evidence="26">
    <location>
        <begin position="348"/>
        <end position="428"/>
    </location>
</feature>
<evidence type="ECO:0000256" key="22">
    <source>
        <dbReference type="SAM" id="Phobius"/>
    </source>
</evidence>
<feature type="chain" id="PRO_5040313452" description="Receptor-like serine/threonine-protein kinase" evidence="23">
    <location>
        <begin position="28"/>
        <end position="840"/>
    </location>
</feature>
<dbReference type="EC" id="2.7.11.1" evidence="19"/>
<keyword evidence="13 22" id="KW-0472">Membrane</keyword>
<evidence type="ECO:0000256" key="12">
    <source>
        <dbReference type="ARBA" id="ARBA00022989"/>
    </source>
</evidence>
<dbReference type="SUPFAM" id="SSF51110">
    <property type="entry name" value="alpha-D-mannose-specific plant lectins"/>
    <property type="match status" value="1"/>
</dbReference>
<dbReference type="PROSITE" id="PS50927">
    <property type="entry name" value="BULB_LECTIN"/>
    <property type="match status" value="1"/>
</dbReference>
<evidence type="ECO:0000256" key="8">
    <source>
        <dbReference type="ARBA" id="ARBA00022734"/>
    </source>
</evidence>
<comment type="similarity">
    <text evidence="19">Belongs to the protein kinase superfamily. Ser/Thr protein kinase family.</text>
</comment>
<gene>
    <name evidence="27" type="ORF">Tsubulata_043736</name>
</gene>
<evidence type="ECO:0000256" key="15">
    <source>
        <dbReference type="ARBA" id="ARBA00023170"/>
    </source>
</evidence>
<dbReference type="InterPro" id="IPR003609">
    <property type="entry name" value="Pan_app"/>
</dbReference>
<evidence type="ECO:0000313" key="27">
    <source>
        <dbReference type="EMBL" id="KAJ4838728.1"/>
    </source>
</evidence>
<dbReference type="Pfam" id="PF01453">
    <property type="entry name" value="B_lectin"/>
    <property type="match status" value="1"/>
</dbReference>
<keyword evidence="15" id="KW-0675">Receptor</keyword>
<dbReference type="Gene3D" id="2.90.10.10">
    <property type="entry name" value="Bulb-type lectin domain"/>
    <property type="match status" value="1"/>
</dbReference>
<dbReference type="InterPro" id="IPR008271">
    <property type="entry name" value="Ser/Thr_kinase_AS"/>
</dbReference>
<evidence type="ECO:0000256" key="11">
    <source>
        <dbReference type="ARBA" id="ARBA00022840"/>
    </source>
</evidence>
<evidence type="ECO:0000256" key="21">
    <source>
        <dbReference type="SAM" id="MobiDB-lite"/>
    </source>
</evidence>
<dbReference type="EMBL" id="JAKUCV010003497">
    <property type="protein sequence ID" value="KAJ4838728.1"/>
    <property type="molecule type" value="Genomic_DNA"/>
</dbReference>
<evidence type="ECO:0000256" key="1">
    <source>
        <dbReference type="ARBA" id="ARBA00004479"/>
    </source>
</evidence>
<dbReference type="InterPro" id="IPR036426">
    <property type="entry name" value="Bulb-type_lectin_dom_sf"/>
</dbReference>
<comment type="catalytic activity">
    <reaction evidence="18 19">
        <text>L-seryl-[protein] + ATP = O-phospho-L-seryl-[protein] + ADP + H(+)</text>
        <dbReference type="Rhea" id="RHEA:17989"/>
        <dbReference type="Rhea" id="RHEA-COMP:9863"/>
        <dbReference type="Rhea" id="RHEA-COMP:11604"/>
        <dbReference type="ChEBI" id="CHEBI:15378"/>
        <dbReference type="ChEBI" id="CHEBI:29999"/>
        <dbReference type="ChEBI" id="CHEBI:30616"/>
        <dbReference type="ChEBI" id="CHEBI:83421"/>
        <dbReference type="ChEBI" id="CHEBI:456216"/>
        <dbReference type="EC" id="2.7.11.1"/>
    </reaction>
</comment>
<evidence type="ECO:0000256" key="7">
    <source>
        <dbReference type="ARBA" id="ARBA00022729"/>
    </source>
</evidence>
<keyword evidence="8" id="KW-0430">Lectin</keyword>
<keyword evidence="3" id="KW-0245">EGF-like domain</keyword>
<evidence type="ECO:0000256" key="3">
    <source>
        <dbReference type="ARBA" id="ARBA00022536"/>
    </source>
</evidence>
<dbReference type="CDD" id="cd14066">
    <property type="entry name" value="STKc_IRAK"/>
    <property type="match status" value="1"/>
</dbReference>
<comment type="catalytic activity">
    <reaction evidence="17 19">
        <text>L-threonyl-[protein] + ATP = O-phospho-L-threonyl-[protein] + ADP + H(+)</text>
        <dbReference type="Rhea" id="RHEA:46608"/>
        <dbReference type="Rhea" id="RHEA-COMP:11060"/>
        <dbReference type="Rhea" id="RHEA-COMP:11605"/>
        <dbReference type="ChEBI" id="CHEBI:15378"/>
        <dbReference type="ChEBI" id="CHEBI:30013"/>
        <dbReference type="ChEBI" id="CHEBI:30616"/>
        <dbReference type="ChEBI" id="CHEBI:61977"/>
        <dbReference type="ChEBI" id="CHEBI:456216"/>
        <dbReference type="EC" id="2.7.11.1"/>
    </reaction>
</comment>
<feature type="region of interest" description="Disordered" evidence="21">
    <location>
        <begin position="815"/>
        <end position="840"/>
    </location>
</feature>
<dbReference type="PROSITE" id="PS50011">
    <property type="entry name" value="PROTEIN_KINASE_DOM"/>
    <property type="match status" value="1"/>
</dbReference>
<keyword evidence="16" id="KW-0325">Glycoprotein</keyword>
<sequence>MANPCIQVSSTPLFLLLLLFLLSPSQTTSSSRDLVIIRGNSTLQSPDKTYELGFFNPDGKSTNWYVGIWYASFPNRIPVWVANREKPFTTFTPSTTLQYNHTTGKLEIIDPSSPAVNPVVIWQKLPTDSHNVSEYDLTDTGNFVLMSNWVYAWQSFDFPTDTWLPGMKITGERLLISWKSASDPSPGMFSLRLNPWQYNEFELVFNRSIRYWSTGTWTGDSFADVPEMTIPNTFSYYFVHPYTDTASLWYTESKAVATTRQLTRFQLEPHGQLKQYTWTNQSGSWRVFWSQPDNLCEVYGLCGNLGICNGSSLVNPCDCVSGFRPFRRENWDAGDSSGGCVREGGDSCDANDGFMEVGAMSVDGLSTTLLSPVNRSFCESSCLSNCSCVGLVYNERSSFCRNFHGPLLNLRDMSYMSSYKDLLYLRVKKEGVGKNIVVRKPMVWVVGIVGSVVLLVLVGVVIWVVICRRIKKRKRMEEERRLLPALNLKLFTYEELEAATRGFSVKLGSGGFGTVFQGELPDETIVAVKRLDKPNSGEKEFRAEVCTIGNVQHINLMRLRGFCTEKSQRLLVYDYMPNGALSSYICRTGPCLSWEVRFRIAIDTAKGLAYLHEECRECIIHCDIKPENILLDTNYKAKVSDFGLAKLVRHDFSIAELSYRGTNGYVAPEWISGVPVTPKVDVYSYGMTLFELLRGRRNTDAPRFVTGPDGRPRRLGSEGRENYCFPLHAAKRISEGGDVAALVDERLGDAYKIKEAERMALVAVWCIQESEGSRPTMGKVVKMLEGMVEISIPPQPKLLQGLMSSQSYYGSQVDSWSSVSKSDDDGSSDENQQRLSIISW</sequence>
<feature type="transmembrane region" description="Helical" evidence="22">
    <location>
        <begin position="442"/>
        <end position="466"/>
    </location>
</feature>
<keyword evidence="28" id="KW-1185">Reference proteome</keyword>
<keyword evidence="4" id="KW-0597">Phosphoprotein</keyword>
<dbReference type="AlphaFoldDB" id="A0A9Q0FVQ0"/>
<dbReference type="GO" id="GO:0016020">
    <property type="term" value="C:membrane"/>
    <property type="evidence" value="ECO:0007669"/>
    <property type="project" value="UniProtKB-SubCell"/>
</dbReference>
<dbReference type="SUPFAM" id="SSF56112">
    <property type="entry name" value="Protein kinase-like (PK-like)"/>
    <property type="match status" value="1"/>
</dbReference>
<keyword evidence="6 22" id="KW-0812">Transmembrane</keyword>
<dbReference type="InterPro" id="IPR024171">
    <property type="entry name" value="SRK-like_kinase"/>
</dbReference>
<dbReference type="Pfam" id="PF00069">
    <property type="entry name" value="Pkinase"/>
    <property type="match status" value="1"/>
</dbReference>
<dbReference type="OrthoDB" id="643280at2759"/>
<dbReference type="CDD" id="cd01098">
    <property type="entry name" value="PAN_AP_plant"/>
    <property type="match status" value="1"/>
</dbReference>
<dbReference type="PIRSF" id="PIRSF000641">
    <property type="entry name" value="SRK"/>
    <property type="match status" value="1"/>
</dbReference>
<name>A0A9Q0FVQ0_9ROSI</name>
<evidence type="ECO:0000256" key="6">
    <source>
        <dbReference type="ARBA" id="ARBA00022692"/>
    </source>
</evidence>
<protein>
    <recommendedName>
        <fullName evidence="19">Receptor-like serine/threonine-protein kinase</fullName>
        <ecNumber evidence="19">2.7.11.1</ecNumber>
    </recommendedName>
</protein>
<keyword evidence="7 23" id="KW-0732">Signal</keyword>
<dbReference type="InterPro" id="IPR000858">
    <property type="entry name" value="S_locus_glycoprot_dom"/>
</dbReference>
<evidence type="ECO:0000256" key="20">
    <source>
        <dbReference type="PROSITE-ProRule" id="PRU10141"/>
    </source>
</evidence>
<dbReference type="InterPro" id="IPR011009">
    <property type="entry name" value="Kinase-like_dom_sf"/>
</dbReference>
<feature type="signal peptide" evidence="23">
    <location>
        <begin position="1"/>
        <end position="27"/>
    </location>
</feature>
<dbReference type="FunFam" id="3.30.200.20:FF:000178">
    <property type="entry name" value="serine/threonine-protein kinase PBS1-like"/>
    <property type="match status" value="1"/>
</dbReference>
<evidence type="ECO:0000256" key="18">
    <source>
        <dbReference type="ARBA" id="ARBA00048679"/>
    </source>
</evidence>
<dbReference type="PANTHER" id="PTHR47974">
    <property type="entry name" value="OS07G0415500 PROTEIN"/>
    <property type="match status" value="1"/>
</dbReference>
<evidence type="ECO:0000256" key="19">
    <source>
        <dbReference type="PIRNR" id="PIRNR000641"/>
    </source>
</evidence>
<evidence type="ECO:0000256" key="4">
    <source>
        <dbReference type="ARBA" id="ARBA00022553"/>
    </source>
</evidence>
<keyword evidence="9 19" id="KW-0547">Nucleotide-binding</keyword>
<dbReference type="GO" id="GO:0004674">
    <property type="term" value="F:protein serine/threonine kinase activity"/>
    <property type="evidence" value="ECO:0007669"/>
    <property type="project" value="UniProtKB-KW"/>
</dbReference>
<accession>A0A9Q0FVQ0</accession>
<evidence type="ECO:0000256" key="2">
    <source>
        <dbReference type="ARBA" id="ARBA00022527"/>
    </source>
</evidence>
<dbReference type="GO" id="GO:0048544">
    <property type="term" value="P:recognition of pollen"/>
    <property type="evidence" value="ECO:0007669"/>
    <property type="project" value="InterPro"/>
</dbReference>